<keyword evidence="4" id="KW-1185">Reference proteome</keyword>
<feature type="compositionally biased region" description="Low complexity" evidence="1">
    <location>
        <begin position="155"/>
        <end position="170"/>
    </location>
</feature>
<keyword evidence="2" id="KW-0472">Membrane</keyword>
<evidence type="ECO:0000256" key="1">
    <source>
        <dbReference type="SAM" id="MobiDB-lite"/>
    </source>
</evidence>
<evidence type="ECO:0000313" key="4">
    <source>
        <dbReference type="Proteomes" id="UP000001064"/>
    </source>
</evidence>
<dbReference type="AlphaFoldDB" id="F1A426"/>
<feature type="transmembrane region" description="Helical" evidence="2">
    <location>
        <begin position="100"/>
        <end position="119"/>
    </location>
</feature>
<organism evidence="3 4">
    <name type="scientific">Dictyostelium purpureum</name>
    <name type="common">Slime mold</name>
    <dbReference type="NCBI Taxonomy" id="5786"/>
    <lineage>
        <taxon>Eukaryota</taxon>
        <taxon>Amoebozoa</taxon>
        <taxon>Evosea</taxon>
        <taxon>Eumycetozoa</taxon>
        <taxon>Dictyostelia</taxon>
        <taxon>Dictyosteliales</taxon>
        <taxon>Dictyosteliaceae</taxon>
        <taxon>Dictyostelium</taxon>
    </lineage>
</organism>
<dbReference type="GeneID" id="10506646"/>
<gene>
    <name evidence="3" type="ORF">DICPUDRAFT_159414</name>
</gene>
<dbReference type="EMBL" id="GL871493">
    <property type="protein sequence ID" value="EGC29059.1"/>
    <property type="molecule type" value="Genomic_DNA"/>
</dbReference>
<dbReference type="eggNOG" id="ENOG502RHYH">
    <property type="taxonomic scope" value="Eukaryota"/>
</dbReference>
<dbReference type="InParanoid" id="F1A426"/>
<accession>F1A426</accession>
<sequence length="180" mass="20794">AVSLVLIALASISNHDQLFDTWYYFTIHFLLSLLGIFIIFRKADSKMLLIYILLSSGLLITASFAFFWYSGQQNIIDNTCDSNTNCESEKNYFYRKMMKILALIIVEVISLHPNISWLIKLQKIERKKDNIINLQNNNSNNNSETIITTSETLQENNLNDNNNNNNIDSNSEFKKVDLNK</sequence>
<protein>
    <submittedName>
        <fullName evidence="3">Uncharacterized protein</fullName>
    </submittedName>
</protein>
<feature type="non-terminal residue" evidence="3">
    <location>
        <position position="180"/>
    </location>
</feature>
<evidence type="ECO:0000313" key="3">
    <source>
        <dbReference type="EMBL" id="EGC29059.1"/>
    </source>
</evidence>
<proteinExistence type="predicted"/>
<dbReference type="FunCoup" id="F1A426">
    <property type="interactions" value="14"/>
</dbReference>
<reference evidence="4" key="1">
    <citation type="journal article" date="2011" name="Genome Biol.">
        <title>Comparative genomics of the social amoebae Dictyostelium discoideum and Dictyostelium purpureum.</title>
        <authorList>
            <consortium name="US DOE Joint Genome Institute (JGI-PGF)"/>
            <person name="Sucgang R."/>
            <person name="Kuo A."/>
            <person name="Tian X."/>
            <person name="Salerno W."/>
            <person name="Parikh A."/>
            <person name="Feasley C.L."/>
            <person name="Dalin E."/>
            <person name="Tu H."/>
            <person name="Huang E."/>
            <person name="Barry K."/>
            <person name="Lindquist E."/>
            <person name="Shapiro H."/>
            <person name="Bruce D."/>
            <person name="Schmutz J."/>
            <person name="Salamov A."/>
            <person name="Fey P."/>
            <person name="Gaudet P."/>
            <person name="Anjard C."/>
            <person name="Babu M.M."/>
            <person name="Basu S."/>
            <person name="Bushmanova Y."/>
            <person name="van der Wel H."/>
            <person name="Katoh-Kurasawa M."/>
            <person name="Dinh C."/>
            <person name="Coutinho P.M."/>
            <person name="Saito T."/>
            <person name="Elias M."/>
            <person name="Schaap P."/>
            <person name="Kay R.R."/>
            <person name="Henrissat B."/>
            <person name="Eichinger L."/>
            <person name="Rivero F."/>
            <person name="Putnam N.H."/>
            <person name="West C.M."/>
            <person name="Loomis W.F."/>
            <person name="Chisholm R.L."/>
            <person name="Shaulsky G."/>
            <person name="Strassmann J.E."/>
            <person name="Queller D.C."/>
            <person name="Kuspa A."/>
            <person name="Grigoriev I.V."/>
        </authorList>
    </citation>
    <scope>NUCLEOTIDE SEQUENCE [LARGE SCALE GENOMIC DNA]</scope>
    <source>
        <strain evidence="4">QSDP1</strain>
    </source>
</reference>
<dbReference type="RefSeq" id="XP_003294420.1">
    <property type="nucleotide sequence ID" value="XM_003294372.1"/>
</dbReference>
<keyword evidence="2" id="KW-0812">Transmembrane</keyword>
<evidence type="ECO:0000256" key="2">
    <source>
        <dbReference type="SAM" id="Phobius"/>
    </source>
</evidence>
<feature type="transmembrane region" description="Helical" evidence="2">
    <location>
        <begin position="22"/>
        <end position="40"/>
    </location>
</feature>
<feature type="transmembrane region" description="Helical" evidence="2">
    <location>
        <begin position="47"/>
        <end position="69"/>
    </location>
</feature>
<keyword evidence="2" id="KW-1133">Transmembrane helix</keyword>
<dbReference type="KEGG" id="dpp:DICPUDRAFT_159414"/>
<feature type="region of interest" description="Disordered" evidence="1">
    <location>
        <begin position="155"/>
        <end position="180"/>
    </location>
</feature>
<dbReference type="OMA" id="DSNTNCE"/>
<name>F1A426_DICPU</name>
<feature type="compositionally biased region" description="Basic and acidic residues" evidence="1">
    <location>
        <begin position="171"/>
        <end position="180"/>
    </location>
</feature>
<dbReference type="VEuPathDB" id="AmoebaDB:DICPUDRAFT_159414"/>
<dbReference type="OrthoDB" id="20997at2759"/>
<dbReference type="Proteomes" id="UP000001064">
    <property type="component" value="Unassembled WGS sequence"/>
</dbReference>